<dbReference type="NCBIfam" id="TIGR01439">
    <property type="entry name" value="lp_hng_hel_AbrB"/>
    <property type="match status" value="1"/>
</dbReference>
<dbReference type="STRING" id="1202450.B586_08685"/>
<evidence type="ECO:0000259" key="2">
    <source>
        <dbReference type="PROSITE" id="PS51740"/>
    </source>
</evidence>
<protein>
    <recommendedName>
        <fullName evidence="2">SpoVT-AbrB domain-containing protein</fullName>
    </recommendedName>
</protein>
<keyword evidence="1" id="KW-0238">DNA-binding</keyword>
<dbReference type="AlphaFoldDB" id="A0A0I9U9G9"/>
<reference evidence="3 4" key="1">
    <citation type="submission" date="2015-05" db="EMBL/GenBank/DDBJ databases">
        <title>Genome sequence of Mycobacterium haemophilum.</title>
        <authorList>
            <person name="Greninger A.L."/>
            <person name="Cunningham G."/>
            <person name="Miller S."/>
        </authorList>
    </citation>
    <scope>NUCLEOTIDE SEQUENCE [LARGE SCALE GENOMIC DNA]</scope>
    <source>
        <strain evidence="4">UC1</strain>
    </source>
</reference>
<dbReference type="SMART" id="SM00966">
    <property type="entry name" value="SpoVT_AbrB"/>
    <property type="match status" value="1"/>
</dbReference>
<dbReference type="EMBL" id="LDPR01000005">
    <property type="protein sequence ID" value="KLO37465.1"/>
    <property type="molecule type" value="Genomic_DNA"/>
</dbReference>
<evidence type="ECO:0000256" key="1">
    <source>
        <dbReference type="PROSITE-ProRule" id="PRU01076"/>
    </source>
</evidence>
<organism evidence="3 4">
    <name type="scientific">Mycobacterium haemophilum</name>
    <dbReference type="NCBI Taxonomy" id="29311"/>
    <lineage>
        <taxon>Bacteria</taxon>
        <taxon>Bacillati</taxon>
        <taxon>Actinomycetota</taxon>
        <taxon>Actinomycetes</taxon>
        <taxon>Mycobacteriales</taxon>
        <taxon>Mycobacteriaceae</taxon>
        <taxon>Mycobacterium</taxon>
    </lineage>
</organism>
<evidence type="ECO:0000313" key="3">
    <source>
        <dbReference type="EMBL" id="KLO37465.1"/>
    </source>
</evidence>
<dbReference type="Proteomes" id="UP000036334">
    <property type="component" value="Unassembled WGS sequence"/>
</dbReference>
<dbReference type="Pfam" id="PF04014">
    <property type="entry name" value="MazE_antitoxin"/>
    <property type="match status" value="1"/>
</dbReference>
<dbReference type="Gene3D" id="2.10.260.10">
    <property type="match status" value="1"/>
</dbReference>
<name>A0A0I9U9G9_9MYCO</name>
<feature type="domain" description="SpoVT-AbrB" evidence="2">
    <location>
        <begin position="4"/>
        <end position="49"/>
    </location>
</feature>
<dbReference type="PATRIC" id="fig|29311.18.peg.1423"/>
<gene>
    <name evidence="3" type="ORF">ABH38_08745</name>
</gene>
<accession>A0A0I9U9G9</accession>
<comment type="caution">
    <text evidence="3">The sequence shown here is derived from an EMBL/GenBank/DDBJ whole genome shotgun (WGS) entry which is preliminary data.</text>
</comment>
<dbReference type="PROSITE" id="PS51740">
    <property type="entry name" value="SPOVT_ABRB"/>
    <property type="match status" value="1"/>
</dbReference>
<dbReference type="InterPro" id="IPR037914">
    <property type="entry name" value="SpoVT-AbrB_sf"/>
</dbReference>
<keyword evidence="4" id="KW-1185">Reference proteome</keyword>
<dbReference type="GO" id="GO:0003677">
    <property type="term" value="F:DNA binding"/>
    <property type="evidence" value="ECO:0007669"/>
    <property type="project" value="UniProtKB-UniRule"/>
</dbReference>
<proteinExistence type="predicted"/>
<evidence type="ECO:0000313" key="4">
    <source>
        <dbReference type="Proteomes" id="UP000036334"/>
    </source>
</evidence>
<dbReference type="InterPro" id="IPR007159">
    <property type="entry name" value="SpoVT-AbrB_dom"/>
</dbReference>
<sequence length="82" mass="8872">MAVDATLMLGQQGRLVIPADIRTALGLAPGDRLHLHVTGRRLVLERPQDAVAELRALGAEVPKDRSLVEELLADRRLAADAE</sequence>
<dbReference type="SUPFAM" id="SSF89447">
    <property type="entry name" value="AbrB/MazE/MraZ-like"/>
    <property type="match status" value="1"/>
</dbReference>